<dbReference type="EMBL" id="JAWLIP010000002">
    <property type="protein sequence ID" value="MDV6226033.1"/>
    <property type="molecule type" value="Genomic_DNA"/>
</dbReference>
<keyword evidence="1" id="KW-0732">Signal</keyword>
<organism evidence="2 3">
    <name type="scientific">Nitratireductor aquimarinus</name>
    <dbReference type="NCBI Taxonomy" id="889300"/>
    <lineage>
        <taxon>Bacteria</taxon>
        <taxon>Pseudomonadati</taxon>
        <taxon>Pseudomonadota</taxon>
        <taxon>Alphaproteobacteria</taxon>
        <taxon>Hyphomicrobiales</taxon>
        <taxon>Phyllobacteriaceae</taxon>
        <taxon>Nitratireductor</taxon>
    </lineage>
</organism>
<protein>
    <submittedName>
        <fullName evidence="2">Uncharacterized protein</fullName>
    </submittedName>
</protein>
<gene>
    <name evidence="2" type="ORF">R2G56_07010</name>
</gene>
<evidence type="ECO:0000313" key="2">
    <source>
        <dbReference type="EMBL" id="MDV6226033.1"/>
    </source>
</evidence>
<dbReference type="Proteomes" id="UP001185659">
    <property type="component" value="Unassembled WGS sequence"/>
</dbReference>
<dbReference type="RefSeq" id="WP_113153601.1">
    <property type="nucleotide sequence ID" value="NZ_JAWLIP010000002.1"/>
</dbReference>
<keyword evidence="3" id="KW-1185">Reference proteome</keyword>
<feature type="chain" id="PRO_5045489793" evidence="1">
    <location>
        <begin position="20"/>
        <end position="113"/>
    </location>
</feature>
<comment type="caution">
    <text evidence="2">The sequence shown here is derived from an EMBL/GenBank/DDBJ whole genome shotgun (WGS) entry which is preliminary data.</text>
</comment>
<accession>A0ABU4AII4</accession>
<feature type="signal peptide" evidence="1">
    <location>
        <begin position="1"/>
        <end position="19"/>
    </location>
</feature>
<evidence type="ECO:0000256" key="1">
    <source>
        <dbReference type="SAM" id="SignalP"/>
    </source>
</evidence>
<name>A0ABU4AII4_9HYPH</name>
<evidence type="ECO:0000313" key="3">
    <source>
        <dbReference type="Proteomes" id="UP001185659"/>
    </source>
</evidence>
<reference evidence="2 3" key="1">
    <citation type="submission" date="2023-10" db="EMBL/GenBank/DDBJ databases">
        <authorList>
            <person name="Venkata Ramana C."/>
            <person name="Sasikala C."/>
            <person name="Dhurka M."/>
        </authorList>
    </citation>
    <scope>NUCLEOTIDE SEQUENCE [LARGE SCALE GENOMIC DNA]</scope>
    <source>
        <strain evidence="2 3">KCTC 32151</strain>
    </source>
</reference>
<sequence length="113" mass="12811">MTRIFAFLGIFACAFIWLSADTGVAQTRVPENYDDEAHPLIKEMAPQKIADVTKEIDGKSLSPGGVDLLVQSRSLTEGLEFEREEPMNDTFMCQWLLGTFNKRCRRSTLISFF</sequence>
<proteinExistence type="predicted"/>